<sequence length="2457" mass="266308">MKLISIVIFVLLLYVVLISGVPTQWKIADGGNDHWYDFRSDQGTLSEIITKISKANVPATILAVCPRCKPYYGTITSEAELNFVSNSVAPTSYIYWSITRKDDINLFKYASGPELNETHYIVSKSQSTLFWRIDDEDPNEEWAYDTFIITPSTKSLSNTKYSVTAAYHLMEYSDPNDPYVPPVETTGGNVTVKYLDDFVIPNVVITVIPQNMDPIEINIISRDSQYKTLVMTMPAITSSGINTIQITDGFRNFTIYNWRYKAPIGLSLYPSYNPGELITIVGENFGVDKSLLKITTGSLNSECKYPFIIEEHTVISCQLTVHVNESTPLLPIYISYGASSIIKHQRIGLYDRKSVKMNRYIPSSSTYNEVSNSLAKVYKDGFQFNNNFGYLSFFETQAQYIFYRRMYGYNAKMYTSLFSDGAGSIIIHNNGGYNDGVTAVTSGKCVSGVMYCENGVMTMSNNNGYGYYYLDKPNPTAFADYNSNLGGLFLSFGGPPLIVPSNYTIDSGGGLVLVKLSKGNTGFKYTKRSYTIDGKAVNLPIQVISTDTLGIPIPPGTSLQFNMTISIEDYTFTGLSVNYTDPGIVSVAPTSTLGGQVTIYGYSFGTDPSVISVTIDDVACENPYIVINHTAISCTVQPGVSAGHLMTIKIGNFVQNTTFNYLPPTISSVSQFNQDLTITGISMGIASNMPTVYVPYNITPSMTYTDPQILTLTVPVYAQNGKIRVVVGGQTGLFPWVYQPYVSTITPLTSTEGNMVSITGKFLTQYRTDSTQTSTRILIGGRQCLGPDFSYDVNATYITCMAPVGSGATNDFYITIDGKPSNILTVAYPPPTMTGFTLNGTIITVTGTNFGPDLSKAKIEINGNLFSPTGIFTNPSRLVATVPIASKNGQIRVKVDGQNSNYLNLTFTPTISSISKAPILGGQITIQGLFMNTADYLGQSLNYSITIGNGPCNDIIFVTNALVRCTVAPGTGIKDFTMIIGSFTIEKEYRYIDPLIKTFRLLDVDTLEVNGTNIPNDLGIIGLNMYLREYDNFEMISPDSIDYNIWTQSVLFKMPTEAMSGQVFLTVDGLNSNNISLELLPAITSVISDIPTSGGYITINGKHFNYVYGGTNRTNSVYANIYNGYCGDLKVRSFTQITCKAGAGFSTQKTRIVSNSYYASNWMPYQYLPPTLNSTTQGGAGNNYMYLVGDNFSGWASVVKMNFGNLTSGVYSSSYTTTYTYIPRFAQNGIITVTVGDQESNNVSLTLTPSIYTTTSVDFIGGLLTISGNFLQTTRQDGSSTNPIVYFPNNTLCTNVTQLPNDIINQRTQISCNAPAGNGTDLTLYIEIDGVNCTTLFTYGIPVLNSFSVDKNNFVTLNGENFGTNSSSIKVMLGTIQQTITTVQNNIITFQAPATAHNDWITVVLVNNGRSSERLALRLYPMLTSVTASVTDGGKVTIQGGYLNNMKESGQASSIQLKFCNAAGSVSSMNTNGNTMMVANTPPGIGTNLSFTITIDGLNATINTFNYLPPAINGTIQSGNVLSLTGNNFGNVFASITMTPQLIITSVNHHIIGIQLGFDAMNGPIQVTVGGQKSNTFQVKITPVISSIRPAAPSGGDVTISGSFFNKIRADGSNTTISVTVNGTDCPITSLNSNTQLTCSIQAGNYKGVDVVVTVDGMSATSTYTALGPVPQSVPVSTVYQVSATITISGQNFYEPIAVKISGTDCTSAKVIDINTISCFFDAQVTPTVGPLPVTVYSVNLASTANIFLYDDIPCPNNCSGVGLCRNGACSCNVGFGGADCHTQVNLTVPIPTVSEYSGSIQVDSDIFSSKIAFLREVDPFDVGVITVSMDKLTWEPVSYTEYDNYNVNVSKGYKAVDGFSIIVSTYSISDGQIFEFAGEKVSVDSHSFKQTIEIQNWSFKDQANTLQVIYYAQVPDHIVSNCIGYLSNYTMYMSNVSNQAVLSFDFENPIAIYTARFATRVIMDTQVSTLDVQPISNQDPLWNSKDGILQSMIAVNLPYFKTSAKFDPTFSGYRKNDTVPCTIPSSTIITITTGGQQSTGQTTNGQTTNGGQTTNSQTTNGQSTTGQSTTGQSTTGQSTTGQSTTGQSTTGQSTTGQSTTTSSTLNPATSSSIPVTSAGQTSSQTTGSVRTCKGEPVCSGHGLCNNEICYCYGNWKGEICDSENTQIPPPTTNPTNPTTNSSNGDIGMGISIVSIQELDYMGVLLRDVPISNWTFFQEESETKITYKYHANPFPNTDVNVTIYYFYADTVIEFAGTNSTKSSGSMKYSINIDSWPFEKKINQLQLIFSATAQDISNSEDSCTYKNIVYGDSSQDVKSIFIQVNNKTFSSEFSNMAVIDGVNRQINNVIIESNTTDTPTLSSILVGVRTPAFNNYITIDPDFSLLLTHVPAQEKDGAVCNSNIQDGSKLAKGQIAGIVIGCFAFFVVIVVCTAYVIKKRIENKKLRDSFSNKLKNIN</sequence>
<keyword evidence="4" id="KW-0472">Membrane</keyword>
<evidence type="ECO:0000256" key="4">
    <source>
        <dbReference type="SAM" id="Phobius"/>
    </source>
</evidence>
<feature type="compositionally biased region" description="Polar residues" evidence="3">
    <location>
        <begin position="2106"/>
        <end position="2116"/>
    </location>
</feature>
<feature type="compositionally biased region" description="Low complexity" evidence="3">
    <location>
        <begin position="2033"/>
        <end position="2105"/>
    </location>
</feature>
<dbReference type="OMA" id="CHTAVNL"/>
<evidence type="ECO:0000256" key="1">
    <source>
        <dbReference type="ARBA" id="ARBA00022729"/>
    </source>
</evidence>
<evidence type="ECO:0000259" key="6">
    <source>
        <dbReference type="PROSITE" id="PS01186"/>
    </source>
</evidence>
<feature type="domain" description="EGF-like" evidence="6">
    <location>
        <begin position="1770"/>
        <end position="1781"/>
    </location>
</feature>
<dbReference type="Gene3D" id="2.60.120.260">
    <property type="entry name" value="Galactose-binding domain-like"/>
    <property type="match status" value="1"/>
</dbReference>
<evidence type="ECO:0000313" key="8">
    <source>
        <dbReference type="Proteomes" id="UP000076078"/>
    </source>
</evidence>
<feature type="compositionally biased region" description="Low complexity" evidence="3">
    <location>
        <begin position="2117"/>
        <end position="2129"/>
    </location>
</feature>
<feature type="region of interest" description="Disordered" evidence="3">
    <location>
        <begin position="2033"/>
        <end position="2133"/>
    </location>
</feature>
<dbReference type="Gene3D" id="2.60.40.10">
    <property type="entry name" value="Immunoglobulins"/>
    <property type="match status" value="6"/>
</dbReference>
<dbReference type="CDD" id="cd00603">
    <property type="entry name" value="IPT_PCSR"/>
    <property type="match status" value="2"/>
</dbReference>
<dbReference type="InterPro" id="IPR014756">
    <property type="entry name" value="Ig_E-set"/>
</dbReference>
<dbReference type="InterPro" id="IPR000742">
    <property type="entry name" value="EGF"/>
</dbReference>
<keyword evidence="8" id="KW-1185">Reference proteome</keyword>
<proteinExistence type="predicted"/>
<accession>A0A151ZFH2</accession>
<evidence type="ECO:0000256" key="3">
    <source>
        <dbReference type="SAM" id="MobiDB-lite"/>
    </source>
</evidence>
<dbReference type="InParanoid" id="A0A151ZFH2"/>
<keyword evidence="4" id="KW-1133">Transmembrane helix</keyword>
<evidence type="ECO:0000256" key="2">
    <source>
        <dbReference type="ARBA" id="ARBA00023180"/>
    </source>
</evidence>
<feature type="chain" id="PRO_5007593234" evidence="5">
    <location>
        <begin position="21"/>
        <end position="2457"/>
    </location>
</feature>
<feature type="signal peptide" evidence="5">
    <location>
        <begin position="1"/>
        <end position="20"/>
    </location>
</feature>
<dbReference type="Proteomes" id="UP000076078">
    <property type="component" value="Unassembled WGS sequence"/>
</dbReference>
<dbReference type="PANTHER" id="PTHR31341">
    <property type="entry name" value="IPT/TIG DOMAIN-CONTAINING PROTEIN-RELATED-RELATED"/>
    <property type="match status" value="1"/>
</dbReference>
<evidence type="ECO:0000313" key="7">
    <source>
        <dbReference type="EMBL" id="KYQ92677.1"/>
    </source>
</evidence>
<dbReference type="EMBL" id="LODT01000029">
    <property type="protein sequence ID" value="KYQ92677.1"/>
    <property type="molecule type" value="Genomic_DNA"/>
</dbReference>
<dbReference type="Pfam" id="PF01833">
    <property type="entry name" value="TIG"/>
    <property type="match status" value="7"/>
</dbReference>
<comment type="caution">
    <text evidence="7">The sequence shown here is derived from an EMBL/GenBank/DDBJ whole genome shotgun (WGS) entry which is preliminary data.</text>
</comment>
<keyword evidence="1 5" id="KW-0732">Signal</keyword>
<dbReference type="InterPro" id="IPR013783">
    <property type="entry name" value="Ig-like_fold"/>
</dbReference>
<evidence type="ECO:0000256" key="5">
    <source>
        <dbReference type="SAM" id="SignalP"/>
    </source>
</evidence>
<name>A0A151ZFH2_TIELA</name>
<dbReference type="SUPFAM" id="SSF81296">
    <property type="entry name" value="E set domains"/>
    <property type="match status" value="6"/>
</dbReference>
<keyword evidence="4" id="KW-0812">Transmembrane</keyword>
<dbReference type="InterPro" id="IPR052014">
    <property type="entry name" value="Dictyostelium_Tiger"/>
</dbReference>
<organism evidence="7 8">
    <name type="scientific">Tieghemostelium lacteum</name>
    <name type="common">Slime mold</name>
    <name type="synonym">Dictyostelium lacteum</name>
    <dbReference type="NCBI Taxonomy" id="361077"/>
    <lineage>
        <taxon>Eukaryota</taxon>
        <taxon>Amoebozoa</taxon>
        <taxon>Evosea</taxon>
        <taxon>Eumycetozoa</taxon>
        <taxon>Dictyostelia</taxon>
        <taxon>Dictyosteliales</taxon>
        <taxon>Raperosteliaceae</taxon>
        <taxon>Tieghemostelium</taxon>
    </lineage>
</organism>
<gene>
    <name evidence="7" type="ORF">DLAC_06675</name>
</gene>
<dbReference type="InterPro" id="IPR054484">
    <property type="entry name" value="ComC_SSD"/>
</dbReference>
<reference evidence="7 8" key="1">
    <citation type="submission" date="2015-12" db="EMBL/GenBank/DDBJ databases">
        <title>Dictyostelia acquired genes for synthesis and detection of signals that induce cell-type specialization by lateral gene transfer from prokaryotes.</title>
        <authorList>
            <person name="Gloeckner G."/>
            <person name="Schaap P."/>
        </authorList>
    </citation>
    <scope>NUCLEOTIDE SEQUENCE [LARGE SCALE GENOMIC DNA]</scope>
    <source>
        <strain evidence="7 8">TK</strain>
    </source>
</reference>
<dbReference type="Pfam" id="PF22933">
    <property type="entry name" value="ComC_SSD"/>
    <property type="match status" value="2"/>
</dbReference>
<dbReference type="OrthoDB" id="20300at2759"/>
<dbReference type="InterPro" id="IPR002909">
    <property type="entry name" value="IPT_dom"/>
</dbReference>
<protein>
    <submittedName>
        <fullName evidence="7">EGF-like domain-containing protein</fullName>
    </submittedName>
</protein>
<dbReference type="PROSITE" id="PS01186">
    <property type="entry name" value="EGF_2"/>
    <property type="match status" value="1"/>
</dbReference>
<feature type="transmembrane region" description="Helical" evidence="4">
    <location>
        <begin position="2414"/>
        <end position="2436"/>
    </location>
</feature>
<dbReference type="SMART" id="SM00429">
    <property type="entry name" value="IPT"/>
    <property type="match status" value="3"/>
</dbReference>
<keyword evidence="2" id="KW-0325">Glycoprotein</keyword>